<keyword evidence="8" id="KW-0862">Zinc</keyword>
<evidence type="ECO:0000256" key="7">
    <source>
        <dbReference type="ARBA" id="ARBA00022786"/>
    </source>
</evidence>
<keyword evidence="4" id="KW-0808">Transferase</keyword>
<dbReference type="InterPro" id="IPR044600">
    <property type="entry name" value="ATL1/ATL16-like"/>
</dbReference>
<evidence type="ECO:0000259" key="11">
    <source>
        <dbReference type="PROSITE" id="PS50089"/>
    </source>
</evidence>
<feature type="domain" description="RING-type" evidence="11">
    <location>
        <begin position="104"/>
        <end position="146"/>
    </location>
</feature>
<dbReference type="EMBL" id="LNRQ01000001">
    <property type="protein sequence ID" value="KZN09885.1"/>
    <property type="molecule type" value="Genomic_DNA"/>
</dbReference>
<evidence type="ECO:0000256" key="1">
    <source>
        <dbReference type="ARBA" id="ARBA00000900"/>
    </source>
</evidence>
<dbReference type="PANTHER" id="PTHR46913">
    <property type="entry name" value="RING-H2 FINGER PROTEIN ATL16"/>
    <property type="match status" value="1"/>
</dbReference>
<comment type="pathway">
    <text evidence="2">Protein modification; protein ubiquitination.</text>
</comment>
<evidence type="ECO:0000313" key="12">
    <source>
        <dbReference type="EMBL" id="KZN09885.1"/>
    </source>
</evidence>
<keyword evidence="10" id="KW-0812">Transmembrane</keyword>
<evidence type="ECO:0000256" key="8">
    <source>
        <dbReference type="ARBA" id="ARBA00022833"/>
    </source>
</evidence>
<dbReference type="GO" id="GO:0061630">
    <property type="term" value="F:ubiquitin protein ligase activity"/>
    <property type="evidence" value="ECO:0007669"/>
    <property type="project" value="UniProtKB-EC"/>
</dbReference>
<dbReference type="InterPro" id="IPR013083">
    <property type="entry name" value="Znf_RING/FYVE/PHD"/>
</dbReference>
<dbReference type="EC" id="2.3.2.27" evidence="3"/>
<comment type="catalytic activity">
    <reaction evidence="1">
        <text>S-ubiquitinyl-[E2 ubiquitin-conjugating enzyme]-L-cysteine + [acceptor protein]-L-lysine = [E2 ubiquitin-conjugating enzyme]-L-cysteine + N(6)-ubiquitinyl-[acceptor protein]-L-lysine.</text>
        <dbReference type="EC" id="2.3.2.27"/>
    </reaction>
</comment>
<comment type="caution">
    <text evidence="12">The sequence shown here is derived from an EMBL/GenBank/DDBJ whole genome shotgun (WGS) entry which is preliminary data.</text>
</comment>
<keyword evidence="6 9" id="KW-0863">Zinc-finger</keyword>
<dbReference type="GO" id="GO:0008270">
    <property type="term" value="F:zinc ion binding"/>
    <property type="evidence" value="ECO:0007669"/>
    <property type="project" value="UniProtKB-KW"/>
</dbReference>
<reference evidence="12" key="1">
    <citation type="journal article" date="2016" name="Nat. Genet.">
        <title>A high-quality carrot genome assembly provides new insights into carotenoid accumulation and asterid genome evolution.</title>
        <authorList>
            <person name="Iorizzo M."/>
            <person name="Ellison S."/>
            <person name="Senalik D."/>
            <person name="Zeng P."/>
            <person name="Satapoomin P."/>
            <person name="Huang J."/>
            <person name="Bowman M."/>
            <person name="Iovene M."/>
            <person name="Sanseverino W."/>
            <person name="Cavagnaro P."/>
            <person name="Yildiz M."/>
            <person name="Macko-Podgorni A."/>
            <person name="Moranska E."/>
            <person name="Grzebelus E."/>
            <person name="Grzebelus D."/>
            <person name="Ashrafi H."/>
            <person name="Zheng Z."/>
            <person name="Cheng S."/>
            <person name="Spooner D."/>
            <person name="Van Deynze A."/>
            <person name="Simon P."/>
        </authorList>
    </citation>
    <scope>NUCLEOTIDE SEQUENCE [LARGE SCALE GENOMIC DNA]</scope>
    <source>
        <tissue evidence="12">Leaf</tissue>
    </source>
</reference>
<dbReference type="Gramene" id="KZN09885">
    <property type="protein sequence ID" value="KZN09885"/>
    <property type="gene ID" value="DCAR_002541"/>
</dbReference>
<gene>
    <name evidence="12" type="ORF">DCAR_002541</name>
</gene>
<dbReference type="CDD" id="cd16461">
    <property type="entry name" value="RING-H2_EL5-like"/>
    <property type="match status" value="1"/>
</dbReference>
<keyword evidence="5" id="KW-0479">Metal-binding</keyword>
<dbReference type="SUPFAM" id="SSF57850">
    <property type="entry name" value="RING/U-box"/>
    <property type="match status" value="1"/>
</dbReference>
<keyword evidence="10" id="KW-0472">Membrane</keyword>
<dbReference type="InterPro" id="IPR001841">
    <property type="entry name" value="Znf_RING"/>
</dbReference>
<dbReference type="AlphaFoldDB" id="A0A169WTZ9"/>
<evidence type="ECO:0000256" key="9">
    <source>
        <dbReference type="PROSITE-ProRule" id="PRU00175"/>
    </source>
</evidence>
<keyword evidence="7" id="KW-0833">Ubl conjugation pathway</keyword>
<dbReference type="PROSITE" id="PS50089">
    <property type="entry name" value="ZF_RING_2"/>
    <property type="match status" value="1"/>
</dbReference>
<feature type="transmembrane region" description="Helical" evidence="10">
    <location>
        <begin position="23"/>
        <end position="46"/>
    </location>
</feature>
<dbReference type="GO" id="GO:0016567">
    <property type="term" value="P:protein ubiquitination"/>
    <property type="evidence" value="ECO:0007669"/>
    <property type="project" value="UniProtKB-UniPathway"/>
</dbReference>
<keyword evidence="10" id="KW-1133">Transmembrane helix</keyword>
<dbReference type="PANTHER" id="PTHR46913:SF23">
    <property type="entry name" value="E3 UBIQUITIN-PROTEIN LIGASE RHA4A-RELATED"/>
    <property type="match status" value="1"/>
</dbReference>
<dbReference type="UniPathway" id="UPA00143"/>
<evidence type="ECO:0000256" key="4">
    <source>
        <dbReference type="ARBA" id="ARBA00022679"/>
    </source>
</evidence>
<dbReference type="Gene3D" id="3.30.40.10">
    <property type="entry name" value="Zinc/RING finger domain, C3HC4 (zinc finger)"/>
    <property type="match status" value="1"/>
</dbReference>
<evidence type="ECO:0000256" key="6">
    <source>
        <dbReference type="ARBA" id="ARBA00022771"/>
    </source>
</evidence>
<name>A0A169WTZ9_DAUCS</name>
<sequence>MDSNQGLNTSQIYSDTDKAAQKLYKACVFSITSQFVGLFFVVLYLFHLYKKYFVFSHDLPPSSPTITRSPSFAISVSEVVLEDLNDSLPMIVFDEELKAKNSICCVCLGEFEMKEELLQVPSCQHIFHRDCIGNWLSSSNTCPLCRSVVEIVDNTRLVLPPSQRSPAVRLNVDTEIQLVAS</sequence>
<evidence type="ECO:0000256" key="10">
    <source>
        <dbReference type="SAM" id="Phobius"/>
    </source>
</evidence>
<evidence type="ECO:0000256" key="3">
    <source>
        <dbReference type="ARBA" id="ARBA00012483"/>
    </source>
</evidence>
<evidence type="ECO:0000256" key="5">
    <source>
        <dbReference type="ARBA" id="ARBA00022723"/>
    </source>
</evidence>
<accession>A0A169WTZ9</accession>
<dbReference type="Pfam" id="PF13639">
    <property type="entry name" value="zf-RING_2"/>
    <property type="match status" value="1"/>
</dbReference>
<evidence type="ECO:0000256" key="2">
    <source>
        <dbReference type="ARBA" id="ARBA00004906"/>
    </source>
</evidence>
<dbReference type="SMART" id="SM00184">
    <property type="entry name" value="RING"/>
    <property type="match status" value="1"/>
</dbReference>
<organism evidence="12">
    <name type="scientific">Daucus carota subsp. sativus</name>
    <name type="common">Carrot</name>
    <dbReference type="NCBI Taxonomy" id="79200"/>
    <lineage>
        <taxon>Eukaryota</taxon>
        <taxon>Viridiplantae</taxon>
        <taxon>Streptophyta</taxon>
        <taxon>Embryophyta</taxon>
        <taxon>Tracheophyta</taxon>
        <taxon>Spermatophyta</taxon>
        <taxon>Magnoliopsida</taxon>
        <taxon>eudicotyledons</taxon>
        <taxon>Gunneridae</taxon>
        <taxon>Pentapetalae</taxon>
        <taxon>asterids</taxon>
        <taxon>campanulids</taxon>
        <taxon>Apiales</taxon>
        <taxon>Apiaceae</taxon>
        <taxon>Apioideae</taxon>
        <taxon>Scandiceae</taxon>
        <taxon>Daucinae</taxon>
        <taxon>Daucus</taxon>
        <taxon>Daucus sect. Daucus</taxon>
    </lineage>
</organism>
<protein>
    <recommendedName>
        <fullName evidence="3">RING-type E3 ubiquitin transferase</fullName>
        <ecNumber evidence="3">2.3.2.27</ecNumber>
    </recommendedName>
</protein>
<proteinExistence type="predicted"/>